<proteinExistence type="predicted"/>
<name>A0ABW3CBR6_9ACTN</name>
<feature type="non-terminal residue" evidence="1">
    <location>
        <position position="179"/>
    </location>
</feature>
<accession>A0ABW3CBR6</accession>
<comment type="caution">
    <text evidence="1">The sequence shown here is derived from an EMBL/GenBank/DDBJ whole genome shotgun (WGS) entry which is preliminary data.</text>
</comment>
<sequence length="179" mass="19521">YMLEERNRPRYAALVLTVSRSPDREAALAALPTLGSWASYEPDIPTRLAELVTRLDGNVAAWRPALTSLVQCALNGEGTGSLLDAARTLSNSLTRFSAHRERDLPALQRLTELTSRLKTWRGHDRTHIDSTITALTDVLPEPLASELVAATLNWRADVEAALNTLASRPMGGVLAIARV</sequence>
<dbReference type="Proteomes" id="UP001597083">
    <property type="component" value="Unassembled WGS sequence"/>
</dbReference>
<keyword evidence="2" id="KW-1185">Reference proteome</keyword>
<dbReference type="EMBL" id="JBHTIR010000753">
    <property type="protein sequence ID" value="MFD0851753.1"/>
    <property type="molecule type" value="Genomic_DNA"/>
</dbReference>
<reference evidence="2" key="1">
    <citation type="journal article" date="2019" name="Int. J. Syst. Evol. Microbiol.">
        <title>The Global Catalogue of Microorganisms (GCM) 10K type strain sequencing project: providing services to taxonomists for standard genome sequencing and annotation.</title>
        <authorList>
            <consortium name="The Broad Institute Genomics Platform"/>
            <consortium name="The Broad Institute Genome Sequencing Center for Infectious Disease"/>
            <person name="Wu L."/>
            <person name="Ma J."/>
        </authorList>
    </citation>
    <scope>NUCLEOTIDE SEQUENCE [LARGE SCALE GENOMIC DNA]</scope>
    <source>
        <strain evidence="2">JCM 31696</strain>
    </source>
</reference>
<feature type="non-terminal residue" evidence="1">
    <location>
        <position position="1"/>
    </location>
</feature>
<evidence type="ECO:0000313" key="2">
    <source>
        <dbReference type="Proteomes" id="UP001597083"/>
    </source>
</evidence>
<organism evidence="1 2">
    <name type="scientific">Actinomadura adrarensis</name>
    <dbReference type="NCBI Taxonomy" id="1819600"/>
    <lineage>
        <taxon>Bacteria</taxon>
        <taxon>Bacillati</taxon>
        <taxon>Actinomycetota</taxon>
        <taxon>Actinomycetes</taxon>
        <taxon>Streptosporangiales</taxon>
        <taxon>Thermomonosporaceae</taxon>
        <taxon>Actinomadura</taxon>
    </lineage>
</organism>
<protein>
    <submittedName>
        <fullName evidence="1">Uncharacterized protein</fullName>
    </submittedName>
</protein>
<evidence type="ECO:0000313" key="1">
    <source>
        <dbReference type="EMBL" id="MFD0851753.1"/>
    </source>
</evidence>
<gene>
    <name evidence="1" type="ORF">ACFQ07_05955</name>
</gene>